<feature type="region of interest" description="Disordered" evidence="1">
    <location>
        <begin position="268"/>
        <end position="293"/>
    </location>
</feature>
<feature type="region of interest" description="Disordered" evidence="1">
    <location>
        <begin position="76"/>
        <end position="100"/>
    </location>
</feature>
<feature type="compositionally biased region" description="Low complexity" evidence="1">
    <location>
        <begin position="136"/>
        <end position="149"/>
    </location>
</feature>
<reference evidence="2 3" key="1">
    <citation type="journal article" date="2016" name="Genome Biol. Evol.">
        <title>Divergent and convergent evolution of fungal pathogenicity.</title>
        <authorList>
            <person name="Shang Y."/>
            <person name="Xiao G."/>
            <person name="Zheng P."/>
            <person name="Cen K."/>
            <person name="Zhan S."/>
            <person name="Wang C."/>
        </authorList>
    </citation>
    <scope>NUCLEOTIDE SEQUENCE [LARGE SCALE GENOMIC DNA]</scope>
    <source>
        <strain evidence="2 3">ARSEF 7405</strain>
    </source>
</reference>
<keyword evidence="3" id="KW-1185">Reference proteome</keyword>
<feature type="compositionally biased region" description="Gly residues" evidence="1">
    <location>
        <begin position="170"/>
        <end position="179"/>
    </location>
</feature>
<evidence type="ECO:0000256" key="1">
    <source>
        <dbReference type="SAM" id="MobiDB-lite"/>
    </source>
</evidence>
<dbReference type="AlphaFoldDB" id="A0A168DJ22"/>
<comment type="caution">
    <text evidence="2">The sequence shown here is derived from an EMBL/GenBank/DDBJ whole genome shotgun (WGS) entry which is preliminary data.</text>
</comment>
<dbReference type="Proteomes" id="UP000242877">
    <property type="component" value="Unassembled WGS sequence"/>
</dbReference>
<protein>
    <submittedName>
        <fullName evidence="2">Uncharacterized protein</fullName>
    </submittedName>
</protein>
<feature type="region of interest" description="Disordered" evidence="1">
    <location>
        <begin position="116"/>
        <end position="183"/>
    </location>
</feature>
<accession>A0A168DJ22</accession>
<proteinExistence type="predicted"/>
<organism evidence="2 3">
    <name type="scientific">Ascosphaera apis ARSEF 7405</name>
    <dbReference type="NCBI Taxonomy" id="392613"/>
    <lineage>
        <taxon>Eukaryota</taxon>
        <taxon>Fungi</taxon>
        <taxon>Dikarya</taxon>
        <taxon>Ascomycota</taxon>
        <taxon>Pezizomycotina</taxon>
        <taxon>Eurotiomycetes</taxon>
        <taxon>Eurotiomycetidae</taxon>
        <taxon>Onygenales</taxon>
        <taxon>Ascosphaeraceae</taxon>
        <taxon>Ascosphaera</taxon>
    </lineage>
</organism>
<dbReference type="OrthoDB" id="10625206at2759"/>
<gene>
    <name evidence="2" type="ORF">AAP_00059</name>
</gene>
<dbReference type="VEuPathDB" id="FungiDB:AAP_00059"/>
<sequence>MAQHDPHQRWLAFYALQTWANWPGLDTLRGASALRAHTTEAPPELVYLTDTEVTTVLGIFHAARQRPTVRAVPSIPADQHRSTVPIVPASPPLTAPTTPRGYATVAASTHFHIKGRATQSAPVSPAVPELPPVPPRSAGEPAPSSHAPPLSSPPTGPQSSRQGPPVTSGQGQGSTQGGKKGARPLHQRLNKEWPQLQAHLTQSELARFKDLRSFITIHVGSRRAALAMAQEAERRQDTVSWARCVEKANRCADDHDSTVAHANSLLRLASDRRDYPQSGPSSRQRHERGRRRR</sequence>
<name>A0A168DJ22_9EURO</name>
<feature type="compositionally biased region" description="Basic residues" evidence="1">
    <location>
        <begin position="283"/>
        <end position="293"/>
    </location>
</feature>
<evidence type="ECO:0000313" key="2">
    <source>
        <dbReference type="EMBL" id="KZZ97798.1"/>
    </source>
</evidence>
<evidence type="ECO:0000313" key="3">
    <source>
        <dbReference type="Proteomes" id="UP000242877"/>
    </source>
</evidence>
<dbReference type="EMBL" id="AZGZ01000001">
    <property type="protein sequence ID" value="KZZ97798.1"/>
    <property type="molecule type" value="Genomic_DNA"/>
</dbReference>